<feature type="transmembrane region" description="Helical" evidence="1">
    <location>
        <begin position="150"/>
        <end position="168"/>
    </location>
</feature>
<proteinExistence type="predicted"/>
<evidence type="ECO:0000256" key="1">
    <source>
        <dbReference type="SAM" id="Phobius"/>
    </source>
</evidence>
<sequence>MANFCRQCGRPLENGRCPVCDGPVEAPSASPVQASSGALFFSTLAGDLKALLASRDPFRIAPAAGFVLLALLSLLDAFLSLSDGVSYDVYLVLTCLETVGLIAVGVGGVGVVKNSAPEGPALVLGCVSTLLGFTGVLNLLSLVVNHYASLSYLTPCLFLLALGLALTAKDLFFRLLCLGGTGALALILLIQAFTTLPFLPHLALCYCALCAALSLVKSHTLL</sequence>
<protein>
    <submittedName>
        <fullName evidence="2">Uncharacterized protein</fullName>
    </submittedName>
</protein>
<keyword evidence="1" id="KW-0812">Transmembrane</keyword>
<dbReference type="EMBL" id="AAXG02000029">
    <property type="protein sequence ID" value="EDM98909.1"/>
    <property type="molecule type" value="Genomic_DNA"/>
</dbReference>
<organism evidence="2 3">
    <name type="scientific">Pseudoflavonifractor capillosus ATCC 29799</name>
    <dbReference type="NCBI Taxonomy" id="411467"/>
    <lineage>
        <taxon>Bacteria</taxon>
        <taxon>Bacillati</taxon>
        <taxon>Bacillota</taxon>
        <taxon>Clostridia</taxon>
        <taxon>Eubacteriales</taxon>
        <taxon>Oscillospiraceae</taxon>
        <taxon>Pseudoflavonifractor</taxon>
    </lineage>
</organism>
<evidence type="ECO:0000313" key="3">
    <source>
        <dbReference type="Proteomes" id="UP000003639"/>
    </source>
</evidence>
<feature type="transmembrane region" description="Helical" evidence="1">
    <location>
        <begin position="87"/>
        <end position="109"/>
    </location>
</feature>
<dbReference type="RefSeq" id="WP_006573750.1">
    <property type="nucleotide sequence ID" value="NZ_AAXG02000029.1"/>
</dbReference>
<feature type="transmembrane region" description="Helical" evidence="1">
    <location>
        <begin position="199"/>
        <end position="216"/>
    </location>
</feature>
<feature type="transmembrane region" description="Helical" evidence="1">
    <location>
        <begin position="60"/>
        <end position="81"/>
    </location>
</feature>
<evidence type="ECO:0000313" key="2">
    <source>
        <dbReference type="EMBL" id="EDM98909.1"/>
    </source>
</evidence>
<dbReference type="STRING" id="411467.BACCAP_03243"/>
<keyword evidence="1" id="KW-0472">Membrane</keyword>
<accession>A6NYE3</accession>
<dbReference type="Proteomes" id="UP000003639">
    <property type="component" value="Unassembled WGS sequence"/>
</dbReference>
<reference evidence="2 3" key="1">
    <citation type="submission" date="2007-04" db="EMBL/GenBank/DDBJ databases">
        <authorList>
            <person name="Fulton L."/>
            <person name="Clifton S."/>
            <person name="Fulton B."/>
            <person name="Xu J."/>
            <person name="Minx P."/>
            <person name="Pepin K.H."/>
            <person name="Johnson M."/>
            <person name="Thiruvilangam P."/>
            <person name="Bhonagiri V."/>
            <person name="Nash W.E."/>
            <person name="Mardis E.R."/>
            <person name="Wilson R.K."/>
        </authorList>
    </citation>
    <scope>NUCLEOTIDE SEQUENCE [LARGE SCALE GENOMIC DNA]</scope>
    <source>
        <strain evidence="2 3">ATCC 29799</strain>
    </source>
</reference>
<keyword evidence="1" id="KW-1133">Transmembrane helix</keyword>
<dbReference type="AlphaFoldDB" id="A6NYE3"/>
<feature type="transmembrane region" description="Helical" evidence="1">
    <location>
        <begin position="175"/>
        <end position="193"/>
    </location>
</feature>
<comment type="caution">
    <text evidence="2">The sequence shown here is derived from an EMBL/GenBank/DDBJ whole genome shotgun (WGS) entry which is preliminary data.</text>
</comment>
<keyword evidence="3" id="KW-1185">Reference proteome</keyword>
<gene>
    <name evidence="2" type="ORF">BACCAP_03243</name>
</gene>
<feature type="transmembrane region" description="Helical" evidence="1">
    <location>
        <begin position="121"/>
        <end position="144"/>
    </location>
</feature>
<reference evidence="2 3" key="2">
    <citation type="submission" date="2007-06" db="EMBL/GenBank/DDBJ databases">
        <title>Draft genome sequence of Pseudoflavonifractor capillosus ATCC 29799.</title>
        <authorList>
            <person name="Sudarsanam P."/>
            <person name="Ley R."/>
            <person name="Guruge J."/>
            <person name="Turnbaugh P.J."/>
            <person name="Mahowald M."/>
            <person name="Liep D."/>
            <person name="Gordon J."/>
        </authorList>
    </citation>
    <scope>NUCLEOTIDE SEQUENCE [LARGE SCALE GENOMIC DNA]</scope>
    <source>
        <strain evidence="2 3">ATCC 29799</strain>
    </source>
</reference>
<name>A6NYE3_9FIRM</name>